<protein>
    <submittedName>
        <fullName evidence="1">Uncharacterized protein</fullName>
    </submittedName>
</protein>
<comment type="caution">
    <text evidence="1">The sequence shown here is derived from an EMBL/GenBank/DDBJ whole genome shotgun (WGS) entry which is preliminary data.</text>
</comment>
<dbReference type="Proteomes" id="UP001487740">
    <property type="component" value="Unassembled WGS sequence"/>
</dbReference>
<dbReference type="AlphaFoldDB" id="A0AAW0T7Q1"/>
<keyword evidence="2" id="KW-1185">Reference proteome</keyword>
<organism evidence="1 2">
    <name type="scientific">Scylla paramamosain</name>
    <name type="common">Mud crab</name>
    <dbReference type="NCBI Taxonomy" id="85552"/>
    <lineage>
        <taxon>Eukaryota</taxon>
        <taxon>Metazoa</taxon>
        <taxon>Ecdysozoa</taxon>
        <taxon>Arthropoda</taxon>
        <taxon>Crustacea</taxon>
        <taxon>Multicrustacea</taxon>
        <taxon>Malacostraca</taxon>
        <taxon>Eumalacostraca</taxon>
        <taxon>Eucarida</taxon>
        <taxon>Decapoda</taxon>
        <taxon>Pleocyemata</taxon>
        <taxon>Brachyura</taxon>
        <taxon>Eubrachyura</taxon>
        <taxon>Portunoidea</taxon>
        <taxon>Portunidae</taxon>
        <taxon>Portuninae</taxon>
        <taxon>Scylla</taxon>
    </lineage>
</organism>
<name>A0AAW0T7Q1_SCYPA</name>
<evidence type="ECO:0000313" key="2">
    <source>
        <dbReference type="Proteomes" id="UP001487740"/>
    </source>
</evidence>
<reference evidence="1 2" key="1">
    <citation type="submission" date="2023-03" db="EMBL/GenBank/DDBJ databases">
        <title>High-quality genome of Scylla paramamosain provides insights in environmental adaptation.</title>
        <authorList>
            <person name="Zhang L."/>
        </authorList>
    </citation>
    <scope>NUCLEOTIDE SEQUENCE [LARGE SCALE GENOMIC DNA]</scope>
    <source>
        <strain evidence="1">LZ_2023a</strain>
        <tissue evidence="1">Muscle</tissue>
    </source>
</reference>
<gene>
    <name evidence="1" type="ORF">O3P69_019040</name>
</gene>
<dbReference type="EMBL" id="JARAKH010000037">
    <property type="protein sequence ID" value="KAK8383381.1"/>
    <property type="molecule type" value="Genomic_DNA"/>
</dbReference>
<accession>A0AAW0T7Q1</accession>
<proteinExistence type="predicted"/>
<evidence type="ECO:0000313" key="1">
    <source>
        <dbReference type="EMBL" id="KAK8383381.1"/>
    </source>
</evidence>
<sequence>MVMLRLRIPPHPAFLTARSRALATKACRPPSGLWRLRNEAEVEGTLSVQPQANPVGGFDDYFLGLTIEKNKRNPWFVATTAREIGITNRQTEVAISRGGVAIRLSCVRWCVALWRHPSVFLLVCLTYATSLPAAYHITASGCATVGFKLAKIVAIIPAM</sequence>